<evidence type="ECO:0000313" key="3">
    <source>
        <dbReference type="Proteomes" id="UP000053424"/>
    </source>
</evidence>
<evidence type="ECO:0000256" key="1">
    <source>
        <dbReference type="SAM" id="Coils"/>
    </source>
</evidence>
<keyword evidence="3" id="KW-1185">Reference proteome</keyword>
<feature type="coiled-coil region" evidence="1">
    <location>
        <begin position="28"/>
        <end position="62"/>
    </location>
</feature>
<proteinExistence type="predicted"/>
<dbReference type="EMBL" id="KN831851">
    <property type="protein sequence ID" value="KIM34837.1"/>
    <property type="molecule type" value="Genomic_DNA"/>
</dbReference>
<gene>
    <name evidence="2" type="ORF">M413DRAFT_450033</name>
</gene>
<reference evidence="3" key="2">
    <citation type="submission" date="2015-01" db="EMBL/GenBank/DDBJ databases">
        <title>Evolutionary Origins and Diversification of the Mycorrhizal Mutualists.</title>
        <authorList>
            <consortium name="DOE Joint Genome Institute"/>
            <consortium name="Mycorrhizal Genomics Consortium"/>
            <person name="Kohler A."/>
            <person name="Kuo A."/>
            <person name="Nagy L.G."/>
            <person name="Floudas D."/>
            <person name="Copeland A."/>
            <person name="Barry K.W."/>
            <person name="Cichocki N."/>
            <person name="Veneault-Fourrey C."/>
            <person name="LaButti K."/>
            <person name="Lindquist E.A."/>
            <person name="Lipzen A."/>
            <person name="Lundell T."/>
            <person name="Morin E."/>
            <person name="Murat C."/>
            <person name="Riley R."/>
            <person name="Ohm R."/>
            <person name="Sun H."/>
            <person name="Tunlid A."/>
            <person name="Henrissat B."/>
            <person name="Grigoriev I.V."/>
            <person name="Hibbett D.S."/>
            <person name="Martin F."/>
        </authorList>
    </citation>
    <scope>NUCLEOTIDE SEQUENCE [LARGE SCALE GENOMIC DNA]</scope>
    <source>
        <strain evidence="3">h7</strain>
    </source>
</reference>
<organism evidence="2 3">
    <name type="scientific">Hebeloma cylindrosporum</name>
    <dbReference type="NCBI Taxonomy" id="76867"/>
    <lineage>
        <taxon>Eukaryota</taxon>
        <taxon>Fungi</taxon>
        <taxon>Dikarya</taxon>
        <taxon>Basidiomycota</taxon>
        <taxon>Agaricomycotina</taxon>
        <taxon>Agaricomycetes</taxon>
        <taxon>Agaricomycetidae</taxon>
        <taxon>Agaricales</taxon>
        <taxon>Agaricineae</taxon>
        <taxon>Hymenogastraceae</taxon>
        <taxon>Hebeloma</taxon>
    </lineage>
</organism>
<keyword evidence="1" id="KW-0175">Coiled coil</keyword>
<accession>A0A0C2Y163</accession>
<dbReference type="STRING" id="686832.A0A0C2Y163"/>
<dbReference type="AlphaFoldDB" id="A0A0C2Y163"/>
<reference evidence="2 3" key="1">
    <citation type="submission" date="2014-04" db="EMBL/GenBank/DDBJ databases">
        <authorList>
            <consortium name="DOE Joint Genome Institute"/>
            <person name="Kuo A."/>
            <person name="Gay G."/>
            <person name="Dore J."/>
            <person name="Kohler A."/>
            <person name="Nagy L.G."/>
            <person name="Floudas D."/>
            <person name="Copeland A."/>
            <person name="Barry K.W."/>
            <person name="Cichocki N."/>
            <person name="Veneault-Fourrey C."/>
            <person name="LaButti K."/>
            <person name="Lindquist E.A."/>
            <person name="Lipzen A."/>
            <person name="Lundell T."/>
            <person name="Morin E."/>
            <person name="Murat C."/>
            <person name="Sun H."/>
            <person name="Tunlid A."/>
            <person name="Henrissat B."/>
            <person name="Grigoriev I.V."/>
            <person name="Hibbett D.S."/>
            <person name="Martin F."/>
            <person name="Nordberg H.P."/>
            <person name="Cantor M.N."/>
            <person name="Hua S.X."/>
        </authorList>
    </citation>
    <scope>NUCLEOTIDE SEQUENCE [LARGE SCALE GENOMIC DNA]</scope>
    <source>
        <strain evidence="3">h7</strain>
    </source>
</reference>
<sequence>MDASPFSSHIGTHYTPTSDEANQIKGFISAKIARIAEVDQEIEKLKALRSDLTLEIEDHRSLLSPIHHLPVDVLQEIFAACLPITHNPVVSRYEAPLLLTQVCRNWRDIVLSTPHFWSAIHIPIPSLPLDPISHSLPADGLSNYLDGLLSLIRERMAAVHAWLERSKGSPLSISVFDNGNCPKEVCDIVLDTIIHFSPRWKHLQLDTHSCDLTRIACLTPSEIPQLVSLVIENEFSTEIPLVTGPSPNAVPFAWSTSRIIQAPKLQELVFIRPTENIVEFPLRWSQMTCISLGSISSSRPLVTAALSLKQVAFILRSCPQLVWCGLEILLLAGHPDENQSPIHLASLESFCFHDSGVDVSSLFSILDFPSLKYLRFHSTSREGWTHSPLDNLLPRITTLERLTTEPRFFTQGHYIKNLGHMSRLTSISIRWSPFFRTPDWSPIFENGGDRDKVISDELFTWFTTPDAEGVYPVPALEHFECYTTSEFTDSALVNFIKKKYSLPGIRPLKKIYIVFARPQILDVVEEIGEEISRQLDHDLRYPFSAASLLKAPVVFHPFDGIHHYHTTF</sequence>
<protein>
    <submittedName>
        <fullName evidence="2">Uncharacterized protein</fullName>
    </submittedName>
</protein>
<dbReference type="OrthoDB" id="3365698at2759"/>
<name>A0A0C2Y163_HEBCY</name>
<evidence type="ECO:0000313" key="2">
    <source>
        <dbReference type="EMBL" id="KIM34837.1"/>
    </source>
</evidence>
<dbReference type="HOGENOM" id="CLU_018544_12_0_1"/>
<dbReference type="Gene3D" id="1.20.1280.50">
    <property type="match status" value="1"/>
</dbReference>
<dbReference type="Proteomes" id="UP000053424">
    <property type="component" value="Unassembled WGS sequence"/>
</dbReference>